<accession>A0ABN9DBQ4</accession>
<name>A0ABN9DBQ4_9NEOB</name>
<dbReference type="Proteomes" id="UP001162483">
    <property type="component" value="Unassembled WGS sequence"/>
</dbReference>
<reference evidence="1" key="1">
    <citation type="submission" date="2023-05" db="EMBL/GenBank/DDBJ databases">
        <authorList>
            <person name="Stuckert A."/>
        </authorList>
    </citation>
    <scope>NUCLEOTIDE SEQUENCE</scope>
</reference>
<dbReference type="EMBL" id="CATNWA010014203">
    <property type="protein sequence ID" value="CAI9568938.1"/>
    <property type="molecule type" value="Genomic_DNA"/>
</dbReference>
<keyword evidence="2" id="KW-1185">Reference proteome</keyword>
<gene>
    <name evidence="1" type="ORF">SPARVUS_LOCUS6840939</name>
</gene>
<evidence type="ECO:0000313" key="2">
    <source>
        <dbReference type="Proteomes" id="UP001162483"/>
    </source>
</evidence>
<protein>
    <submittedName>
        <fullName evidence="1">Uncharacterized protein</fullName>
    </submittedName>
</protein>
<sequence length="66" mass="7551">MHLGAYLAQGTCLGWHFFRGAAPPPRRRDERKDMCTMGTRWDPRKTAGCLMVYVEPDSHSWGCPKL</sequence>
<evidence type="ECO:0000313" key="1">
    <source>
        <dbReference type="EMBL" id="CAI9568938.1"/>
    </source>
</evidence>
<proteinExistence type="predicted"/>
<comment type="caution">
    <text evidence="1">The sequence shown here is derived from an EMBL/GenBank/DDBJ whole genome shotgun (WGS) entry which is preliminary data.</text>
</comment>
<organism evidence="1 2">
    <name type="scientific">Staurois parvus</name>
    <dbReference type="NCBI Taxonomy" id="386267"/>
    <lineage>
        <taxon>Eukaryota</taxon>
        <taxon>Metazoa</taxon>
        <taxon>Chordata</taxon>
        <taxon>Craniata</taxon>
        <taxon>Vertebrata</taxon>
        <taxon>Euteleostomi</taxon>
        <taxon>Amphibia</taxon>
        <taxon>Batrachia</taxon>
        <taxon>Anura</taxon>
        <taxon>Neobatrachia</taxon>
        <taxon>Ranoidea</taxon>
        <taxon>Ranidae</taxon>
        <taxon>Staurois</taxon>
    </lineage>
</organism>